<dbReference type="Pfam" id="PF01791">
    <property type="entry name" value="DeoC"/>
    <property type="match status" value="1"/>
</dbReference>
<dbReference type="GO" id="GO:0016052">
    <property type="term" value="P:carbohydrate catabolic process"/>
    <property type="evidence" value="ECO:0007669"/>
    <property type="project" value="TreeGrafter"/>
</dbReference>
<dbReference type="InterPro" id="IPR013785">
    <property type="entry name" value="Aldolase_TIM"/>
</dbReference>
<dbReference type="EC" id="4.1.2.4" evidence="7"/>
<comment type="similarity">
    <text evidence="1 7">Belongs to the DeoC/FbaB aldolase family. DeoC type 1 subfamily.</text>
</comment>
<dbReference type="PANTHER" id="PTHR10889:SF1">
    <property type="entry name" value="DEOXYRIBOSE-PHOSPHATE ALDOLASE"/>
    <property type="match status" value="1"/>
</dbReference>
<dbReference type="CDD" id="cd00959">
    <property type="entry name" value="DeoC"/>
    <property type="match status" value="1"/>
</dbReference>
<dbReference type="GO" id="GO:0005737">
    <property type="term" value="C:cytoplasm"/>
    <property type="evidence" value="ECO:0007669"/>
    <property type="project" value="UniProtKB-SubCell"/>
</dbReference>
<keyword evidence="4 7" id="KW-0704">Schiff base</keyword>
<dbReference type="SMART" id="SM01133">
    <property type="entry name" value="DeoC"/>
    <property type="match status" value="1"/>
</dbReference>
<evidence type="ECO:0000256" key="4">
    <source>
        <dbReference type="ARBA" id="ARBA00023270"/>
    </source>
</evidence>
<dbReference type="RefSeq" id="WP_136165829.1">
    <property type="nucleotide sequence ID" value="NZ_KZ819075.1"/>
</dbReference>
<evidence type="ECO:0000256" key="1">
    <source>
        <dbReference type="ARBA" id="ARBA00010936"/>
    </source>
</evidence>
<proteinExistence type="inferred from homology"/>
<feature type="active site" description="Proton donor/acceptor" evidence="7">
    <location>
        <position position="94"/>
    </location>
</feature>
<feature type="active site" description="Schiff-base intermediate with acetaldehyde" evidence="7">
    <location>
        <position position="156"/>
    </location>
</feature>
<gene>
    <name evidence="7" type="primary">deoC</name>
    <name evidence="8" type="ORF">DDT56_07465</name>
</gene>
<dbReference type="GO" id="GO:0006018">
    <property type="term" value="P:2-deoxyribose 1-phosphate catabolic process"/>
    <property type="evidence" value="ECO:0007669"/>
    <property type="project" value="UniProtKB-UniRule"/>
</dbReference>
<dbReference type="SUPFAM" id="SSF51569">
    <property type="entry name" value="Aldolase"/>
    <property type="match status" value="1"/>
</dbReference>
<reference evidence="8 9" key="1">
    <citation type="submission" date="2018-04" db="EMBL/GenBank/DDBJ databases">
        <title>Brenneria corticis sp.nov.</title>
        <authorList>
            <person name="Li Y."/>
        </authorList>
    </citation>
    <scope>NUCLEOTIDE SEQUENCE [LARGE SCALE GENOMIC DNA]</scope>
    <source>
        <strain evidence="8 9">CFCC 11842</strain>
    </source>
</reference>
<keyword evidence="2 7" id="KW-0963">Cytoplasm</keyword>
<dbReference type="FunFam" id="3.20.20.70:FF:000044">
    <property type="entry name" value="Deoxyribose-phosphate aldolase"/>
    <property type="match status" value="1"/>
</dbReference>
<dbReference type="PANTHER" id="PTHR10889">
    <property type="entry name" value="DEOXYRIBOSE-PHOSPHATE ALDOLASE"/>
    <property type="match status" value="1"/>
</dbReference>
<comment type="subcellular location">
    <subcellularLocation>
        <location evidence="7">Cytoplasm</location>
    </subcellularLocation>
</comment>
<dbReference type="NCBIfam" id="TIGR00126">
    <property type="entry name" value="deoC"/>
    <property type="match status" value="1"/>
</dbReference>
<evidence type="ECO:0000256" key="6">
    <source>
        <dbReference type="ARBA" id="ARBA00056337"/>
    </source>
</evidence>
<keyword evidence="3 7" id="KW-0456">Lyase</keyword>
<comment type="pathway">
    <text evidence="7">Carbohydrate degradation; 2-deoxy-D-ribose 1-phosphate degradation; D-glyceraldehyde 3-phosphate and acetaldehyde from 2-deoxy-alpha-D-ribose 1-phosphate: step 2/2.</text>
</comment>
<feature type="active site" description="Proton donor/acceptor" evidence="7">
    <location>
        <position position="185"/>
    </location>
</feature>
<comment type="catalytic activity">
    <reaction evidence="5 7">
        <text>2-deoxy-D-ribose 5-phosphate = D-glyceraldehyde 3-phosphate + acetaldehyde</text>
        <dbReference type="Rhea" id="RHEA:12821"/>
        <dbReference type="ChEBI" id="CHEBI:15343"/>
        <dbReference type="ChEBI" id="CHEBI:59776"/>
        <dbReference type="ChEBI" id="CHEBI:62877"/>
        <dbReference type="EC" id="4.1.2.4"/>
    </reaction>
</comment>
<evidence type="ECO:0000256" key="7">
    <source>
        <dbReference type="HAMAP-Rule" id="MF_00114"/>
    </source>
</evidence>
<dbReference type="Gene3D" id="3.20.20.70">
    <property type="entry name" value="Aldolase class I"/>
    <property type="match status" value="1"/>
</dbReference>
<organism evidence="8 9">
    <name type="scientific">Brenneria corticis</name>
    <dbReference type="NCBI Taxonomy" id="2173106"/>
    <lineage>
        <taxon>Bacteria</taxon>
        <taxon>Pseudomonadati</taxon>
        <taxon>Pseudomonadota</taxon>
        <taxon>Gammaproteobacteria</taxon>
        <taxon>Enterobacterales</taxon>
        <taxon>Pectobacteriaceae</taxon>
        <taxon>Brenneria</taxon>
    </lineage>
</organism>
<dbReference type="Proteomes" id="UP000296159">
    <property type="component" value="Unassembled WGS sequence"/>
</dbReference>
<dbReference type="InterPro" id="IPR011343">
    <property type="entry name" value="DeoC"/>
</dbReference>
<evidence type="ECO:0000256" key="2">
    <source>
        <dbReference type="ARBA" id="ARBA00022490"/>
    </source>
</evidence>
<accession>A0A2U1U6Q0</accession>
<dbReference type="UniPathway" id="UPA00002">
    <property type="reaction ID" value="UER00468"/>
</dbReference>
<protein>
    <recommendedName>
        <fullName evidence="7">Deoxyribose-phosphate aldolase</fullName>
        <shortName evidence="7">DERA</shortName>
        <ecNumber evidence="7">4.1.2.4</ecNumber>
    </recommendedName>
    <alternativeName>
        <fullName evidence="7">2-deoxy-D-ribose 5-phosphate aldolase</fullName>
    </alternativeName>
    <alternativeName>
        <fullName evidence="7">Phosphodeoxyriboaldolase</fullName>
        <shortName evidence="7">Deoxyriboaldolase</shortName>
    </alternativeName>
</protein>
<dbReference type="InterPro" id="IPR028581">
    <property type="entry name" value="DeoC_typeI"/>
</dbReference>
<dbReference type="PIRSF" id="PIRSF001357">
    <property type="entry name" value="DeoC"/>
    <property type="match status" value="1"/>
</dbReference>
<evidence type="ECO:0000313" key="9">
    <source>
        <dbReference type="Proteomes" id="UP000296159"/>
    </source>
</evidence>
<dbReference type="AlphaFoldDB" id="A0A2U1U6Q0"/>
<evidence type="ECO:0000256" key="5">
    <source>
        <dbReference type="ARBA" id="ARBA00048791"/>
    </source>
</evidence>
<dbReference type="HAMAP" id="MF_00114">
    <property type="entry name" value="DeoC_type1"/>
    <property type="match status" value="1"/>
</dbReference>
<keyword evidence="9" id="KW-1185">Reference proteome</keyword>
<comment type="function">
    <text evidence="6 7">Catalyzes a reversible aldol reaction between acetaldehyde and D-glyceraldehyde 3-phosphate to generate 2-deoxy-D-ribose 5-phosphate.</text>
</comment>
<sequence>MTTENRDYARYIDHTLLAADATEQQIIRLCDEAKAHRFYAVCVNSGYVPLAARQLQGSSVQVCSVIGFPLGAGLTSSKVFEARAAIDAGAREIDMVINVGWLKSGDISAVKADIQAVREVCAAIPLKVILETCLLDDEQIVLICEICRELNVAFVKTSTGFSTDGAREEQVKLMRKTVGPEIGVKASGAVRDRQTAEIMIRAGATRIGTSSGVAIVSGESVAAGSY</sequence>
<dbReference type="GO" id="GO:0004139">
    <property type="term" value="F:deoxyribose-phosphate aldolase activity"/>
    <property type="evidence" value="ECO:0007669"/>
    <property type="project" value="UniProtKB-UniRule"/>
</dbReference>
<dbReference type="EMBL" id="QDKH01000007">
    <property type="protein sequence ID" value="PWC17351.1"/>
    <property type="molecule type" value="Genomic_DNA"/>
</dbReference>
<evidence type="ECO:0000256" key="3">
    <source>
        <dbReference type="ARBA" id="ARBA00023239"/>
    </source>
</evidence>
<comment type="caution">
    <text evidence="8">The sequence shown here is derived from an EMBL/GenBank/DDBJ whole genome shotgun (WGS) entry which is preliminary data.</text>
</comment>
<name>A0A2U1U6Q0_9GAMM</name>
<evidence type="ECO:0000313" key="8">
    <source>
        <dbReference type="EMBL" id="PWC17351.1"/>
    </source>
</evidence>
<dbReference type="GO" id="GO:0009264">
    <property type="term" value="P:deoxyribonucleotide catabolic process"/>
    <property type="evidence" value="ECO:0007669"/>
    <property type="project" value="UniProtKB-UniRule"/>
</dbReference>
<dbReference type="InterPro" id="IPR002915">
    <property type="entry name" value="DeoC/FbaB/LacD_aldolase"/>
</dbReference>